<gene>
    <name evidence="1" type="ORF">FPZ44_12440</name>
</gene>
<name>A0A559J1R2_9BACL</name>
<comment type="caution">
    <text evidence="1">The sequence shown here is derived from an EMBL/GenBank/DDBJ whole genome shotgun (WGS) entry which is preliminary data.</text>
</comment>
<proteinExistence type="predicted"/>
<dbReference type="PANTHER" id="PTHR35802:SF1">
    <property type="entry name" value="PROTEASE SYNTHASE AND SPORULATION PROTEIN PAI 2"/>
    <property type="match status" value="1"/>
</dbReference>
<dbReference type="SUPFAM" id="SSF50475">
    <property type="entry name" value="FMN-binding split barrel"/>
    <property type="match status" value="1"/>
</dbReference>
<reference evidence="1 2" key="1">
    <citation type="submission" date="2019-07" db="EMBL/GenBank/DDBJ databases">
        <authorList>
            <person name="Kim J."/>
        </authorList>
    </citation>
    <scope>NUCLEOTIDE SEQUENCE [LARGE SCALE GENOMIC DNA]</scope>
    <source>
        <strain evidence="1 2">N4</strain>
    </source>
</reference>
<dbReference type="Gene3D" id="2.30.110.10">
    <property type="entry name" value="Electron Transport, Fmn-binding Protein, Chain A"/>
    <property type="match status" value="1"/>
</dbReference>
<dbReference type="RefSeq" id="WP_144990619.1">
    <property type="nucleotide sequence ID" value="NZ_VNJK01000001.1"/>
</dbReference>
<organism evidence="1 2">
    <name type="scientific">Paenibacillus agilis</name>
    <dbReference type="NCBI Taxonomy" id="3020863"/>
    <lineage>
        <taxon>Bacteria</taxon>
        <taxon>Bacillati</taxon>
        <taxon>Bacillota</taxon>
        <taxon>Bacilli</taxon>
        <taxon>Bacillales</taxon>
        <taxon>Paenibacillaceae</taxon>
        <taxon>Paenibacillus</taxon>
    </lineage>
</organism>
<dbReference type="InterPro" id="IPR007396">
    <property type="entry name" value="TR_PAI2-type"/>
</dbReference>
<evidence type="ECO:0000313" key="2">
    <source>
        <dbReference type="Proteomes" id="UP000318102"/>
    </source>
</evidence>
<evidence type="ECO:0000313" key="1">
    <source>
        <dbReference type="EMBL" id="TVX93791.1"/>
    </source>
</evidence>
<dbReference type="PANTHER" id="PTHR35802">
    <property type="entry name" value="PROTEASE SYNTHASE AND SPORULATION PROTEIN PAI 2"/>
    <property type="match status" value="1"/>
</dbReference>
<dbReference type="AlphaFoldDB" id="A0A559J1R2"/>
<dbReference type="OrthoDB" id="9794948at2"/>
<accession>A0A559J1R2</accession>
<dbReference type="EMBL" id="VNJK01000001">
    <property type="protein sequence ID" value="TVX93791.1"/>
    <property type="molecule type" value="Genomic_DNA"/>
</dbReference>
<dbReference type="PIRSF" id="PIRSF010372">
    <property type="entry name" value="PaiB"/>
    <property type="match status" value="1"/>
</dbReference>
<sequence>MYIPKHFLVEDRTSLFEFIENNSFGIVFSTHDNVPVASHLPFLLDWENDCLISHFARPNEQWKEIEGQEVLAVFPGPHTYISSSWYETNMSVPTWNYVAVHVYGSVAIIEDHTEVLQSLKKLISKYETVDSPYEINETNNELVEGLTRGIVPFRLKINRMEGKWKLSQNHSEDRQKRVIEQLEQSESEDDRKIAELMRTNLGK</sequence>
<dbReference type="InterPro" id="IPR012349">
    <property type="entry name" value="Split_barrel_FMN-bd"/>
</dbReference>
<keyword evidence="2" id="KW-1185">Reference proteome</keyword>
<dbReference type="Pfam" id="PF04299">
    <property type="entry name" value="FMN_bind_2"/>
    <property type="match status" value="1"/>
</dbReference>
<protein>
    <submittedName>
        <fullName evidence="1">FMN-binding negative transcriptional regulator</fullName>
    </submittedName>
</protein>
<dbReference type="Proteomes" id="UP000318102">
    <property type="component" value="Unassembled WGS sequence"/>
</dbReference>